<keyword evidence="2" id="KW-1185">Reference proteome</keyword>
<sequence>MPLKIEHVQYSFINEPAELQVPDLGHTTAIPTSAIDQENLDDHLTWRTYTEPWNTGGEEALVKASAKEVGIVRNAFPHVSSPEAMLAMAAWFSVLLIVDDLVESMGVGDAREALTVSIKILRGSCLAASEEPNKPIVKVFHVIRSLWTRIHYLLDQDLAQAMLKDIRACLEGQLAELQYRNTPCTSLAEYACIRRHSIGAMPFLTLTCLELSREIPNRQEKLLRHIKDIVVSIVFLQNDLVGLEKDLKEEATMNAFMVRSRSRATSPIPTLQDIRELAHQHNTMVSEALFICRSSCGFEDSEGYRLAVASVVSFISTHLTWAKKSKRYDVA</sequence>
<organism evidence="1 2">
    <name type="scientific">Botryosphaeria dothidea</name>
    <dbReference type="NCBI Taxonomy" id="55169"/>
    <lineage>
        <taxon>Eukaryota</taxon>
        <taxon>Fungi</taxon>
        <taxon>Dikarya</taxon>
        <taxon>Ascomycota</taxon>
        <taxon>Pezizomycotina</taxon>
        <taxon>Dothideomycetes</taxon>
        <taxon>Dothideomycetes incertae sedis</taxon>
        <taxon>Botryosphaeriales</taxon>
        <taxon>Botryosphaeriaceae</taxon>
        <taxon>Botryosphaeria</taxon>
    </lineage>
</organism>
<dbReference type="AlphaFoldDB" id="A0A8H4IWZ5"/>
<name>A0A8H4IWZ5_9PEZI</name>
<reference evidence="1" key="1">
    <citation type="submission" date="2020-04" db="EMBL/GenBank/DDBJ databases">
        <title>Genome Assembly and Annotation of Botryosphaeria dothidea sdau 11-99, a Latent Pathogen of Apple Fruit Ring Rot in China.</title>
        <authorList>
            <person name="Yu C."/>
            <person name="Diao Y."/>
            <person name="Lu Q."/>
            <person name="Zhao J."/>
            <person name="Cui S."/>
            <person name="Peng C."/>
            <person name="He B."/>
            <person name="Liu H."/>
        </authorList>
    </citation>
    <scope>NUCLEOTIDE SEQUENCE [LARGE SCALE GENOMIC DNA]</scope>
    <source>
        <strain evidence="1">Sdau11-99</strain>
    </source>
</reference>
<dbReference type="Proteomes" id="UP000572817">
    <property type="component" value="Unassembled WGS sequence"/>
</dbReference>
<evidence type="ECO:0000313" key="2">
    <source>
        <dbReference type="Proteomes" id="UP000572817"/>
    </source>
</evidence>
<dbReference type="OrthoDB" id="1731983at2759"/>
<proteinExistence type="predicted"/>
<comment type="caution">
    <text evidence="1">The sequence shown here is derived from an EMBL/GenBank/DDBJ whole genome shotgun (WGS) entry which is preliminary data.</text>
</comment>
<dbReference type="EMBL" id="WWBZ02000033">
    <property type="protein sequence ID" value="KAF4306633.1"/>
    <property type="molecule type" value="Genomic_DNA"/>
</dbReference>
<gene>
    <name evidence="1" type="ORF">GTA08_BOTSDO05894</name>
</gene>
<evidence type="ECO:0000313" key="1">
    <source>
        <dbReference type="EMBL" id="KAF4306633.1"/>
    </source>
</evidence>
<protein>
    <recommendedName>
        <fullName evidence="3">Terpene synthase</fullName>
    </recommendedName>
</protein>
<evidence type="ECO:0008006" key="3">
    <source>
        <dbReference type="Google" id="ProtNLM"/>
    </source>
</evidence>
<dbReference type="InterPro" id="IPR008949">
    <property type="entry name" value="Isoprenoid_synthase_dom_sf"/>
</dbReference>
<accession>A0A8H4IWZ5</accession>
<dbReference type="SUPFAM" id="SSF48576">
    <property type="entry name" value="Terpenoid synthases"/>
    <property type="match status" value="1"/>
</dbReference>
<dbReference type="Pfam" id="PF19086">
    <property type="entry name" value="Terpene_syn_C_2"/>
    <property type="match status" value="1"/>
</dbReference>
<dbReference type="Gene3D" id="1.10.600.10">
    <property type="entry name" value="Farnesyl Diphosphate Synthase"/>
    <property type="match status" value="1"/>
</dbReference>